<proteinExistence type="inferred from homology"/>
<dbReference type="InterPro" id="IPR000864">
    <property type="entry name" value="Prot_inh_pot1"/>
</dbReference>
<dbReference type="Gene3D" id="3.30.10.10">
    <property type="entry name" value="Trypsin Inhibitor V, subunit A"/>
    <property type="match status" value="1"/>
</dbReference>
<accession>A0AAD8TQ73</accession>
<dbReference type="Pfam" id="PF00280">
    <property type="entry name" value="potato_inhibit"/>
    <property type="match status" value="1"/>
</dbReference>
<dbReference type="PRINTS" id="PR00292">
    <property type="entry name" value="POTATOINHBTR"/>
</dbReference>
<sequence>MANMGTMEEWVVPADAKKMWPEVVGLSSEEAKKKIIEDRPDADVHILPPSRYIATMDYRSNRVRVLVDSRDKVIQTPSIG</sequence>
<organism evidence="4 5">
    <name type="scientific">Lolium multiflorum</name>
    <name type="common">Italian ryegrass</name>
    <name type="synonym">Lolium perenne subsp. multiflorum</name>
    <dbReference type="NCBI Taxonomy" id="4521"/>
    <lineage>
        <taxon>Eukaryota</taxon>
        <taxon>Viridiplantae</taxon>
        <taxon>Streptophyta</taxon>
        <taxon>Embryophyta</taxon>
        <taxon>Tracheophyta</taxon>
        <taxon>Spermatophyta</taxon>
        <taxon>Magnoliopsida</taxon>
        <taxon>Liliopsida</taxon>
        <taxon>Poales</taxon>
        <taxon>Poaceae</taxon>
        <taxon>BOP clade</taxon>
        <taxon>Pooideae</taxon>
        <taxon>Poodae</taxon>
        <taxon>Poeae</taxon>
        <taxon>Poeae Chloroplast Group 2 (Poeae type)</taxon>
        <taxon>Loliodinae</taxon>
        <taxon>Loliinae</taxon>
        <taxon>Lolium</taxon>
    </lineage>
</organism>
<evidence type="ECO:0000256" key="1">
    <source>
        <dbReference type="ARBA" id="ARBA00008210"/>
    </source>
</evidence>
<protein>
    <submittedName>
        <fullName evidence="4">Uncharacterized protein</fullName>
    </submittedName>
</protein>
<dbReference type="InterPro" id="IPR036354">
    <property type="entry name" value="Prot_inh_pot1_sf"/>
</dbReference>
<evidence type="ECO:0000313" key="5">
    <source>
        <dbReference type="Proteomes" id="UP001231189"/>
    </source>
</evidence>
<comment type="caution">
    <text evidence="4">The sequence shown here is derived from an EMBL/GenBank/DDBJ whole genome shotgun (WGS) entry which is preliminary data.</text>
</comment>
<dbReference type="PROSITE" id="PS00285">
    <property type="entry name" value="POTATO_INHIBITOR"/>
    <property type="match status" value="1"/>
</dbReference>
<evidence type="ECO:0000313" key="4">
    <source>
        <dbReference type="EMBL" id="KAK1691776.1"/>
    </source>
</evidence>
<name>A0AAD8TQ73_LOLMU</name>
<keyword evidence="3" id="KW-0722">Serine protease inhibitor</keyword>
<reference evidence="4" key="1">
    <citation type="submission" date="2023-07" db="EMBL/GenBank/DDBJ databases">
        <title>A chromosome-level genome assembly of Lolium multiflorum.</title>
        <authorList>
            <person name="Chen Y."/>
            <person name="Copetti D."/>
            <person name="Kolliker R."/>
            <person name="Studer B."/>
        </authorList>
    </citation>
    <scope>NUCLEOTIDE SEQUENCE</scope>
    <source>
        <strain evidence="4">02402/16</strain>
        <tissue evidence="4">Leaf</tissue>
    </source>
</reference>
<keyword evidence="5" id="KW-1185">Reference proteome</keyword>
<dbReference type="PANTHER" id="PTHR33091">
    <property type="entry name" value="PROTEIN, PUTATIVE, EXPRESSED-RELATED"/>
    <property type="match status" value="1"/>
</dbReference>
<dbReference type="GO" id="GO:0004867">
    <property type="term" value="F:serine-type endopeptidase inhibitor activity"/>
    <property type="evidence" value="ECO:0007669"/>
    <property type="project" value="UniProtKB-KW"/>
</dbReference>
<dbReference type="PANTHER" id="PTHR33091:SF29">
    <property type="entry name" value="SUBTILISIN INHIBITOR 1"/>
    <property type="match status" value="1"/>
</dbReference>
<dbReference type="EMBL" id="JAUUTY010000001">
    <property type="protein sequence ID" value="KAK1691776.1"/>
    <property type="molecule type" value="Genomic_DNA"/>
</dbReference>
<keyword evidence="2" id="KW-0646">Protease inhibitor</keyword>
<dbReference type="AlphaFoldDB" id="A0AAD8TQ73"/>
<evidence type="ECO:0000256" key="3">
    <source>
        <dbReference type="ARBA" id="ARBA00022900"/>
    </source>
</evidence>
<comment type="similarity">
    <text evidence="1">Belongs to the protease inhibitor I13 (potato type I serine protease inhibitor) family.</text>
</comment>
<gene>
    <name evidence="4" type="ORF">QYE76_008473</name>
</gene>
<dbReference type="Proteomes" id="UP001231189">
    <property type="component" value="Unassembled WGS sequence"/>
</dbReference>
<dbReference type="GO" id="GO:0009611">
    <property type="term" value="P:response to wounding"/>
    <property type="evidence" value="ECO:0007669"/>
    <property type="project" value="InterPro"/>
</dbReference>
<evidence type="ECO:0000256" key="2">
    <source>
        <dbReference type="ARBA" id="ARBA00022690"/>
    </source>
</evidence>
<dbReference type="SUPFAM" id="SSF54654">
    <property type="entry name" value="CI-2 family of serine protease inhibitors"/>
    <property type="match status" value="1"/>
</dbReference>